<keyword evidence="8" id="KW-1185">Reference proteome</keyword>
<accession>A0A4R3K3G6</accession>
<evidence type="ECO:0000256" key="5">
    <source>
        <dbReference type="ARBA" id="ARBA00023002"/>
    </source>
</evidence>
<dbReference type="Pfam" id="PF02219">
    <property type="entry name" value="MTHFR"/>
    <property type="match status" value="1"/>
</dbReference>
<dbReference type="UniPathway" id="UPA00193"/>
<dbReference type="Gene3D" id="3.20.20.220">
    <property type="match status" value="1"/>
</dbReference>
<protein>
    <recommendedName>
        <fullName evidence="6">Methylenetetrahydrofolate reductase</fullName>
    </recommendedName>
</protein>
<name>A0A4R3K3G6_9FIRM</name>
<keyword evidence="3 6" id="KW-0285">Flavoprotein</keyword>
<dbReference type="OrthoDB" id="9803687at2"/>
<comment type="similarity">
    <text evidence="6">Belongs to the methylenetetrahydrofolate reductase family.</text>
</comment>
<reference evidence="7 8" key="1">
    <citation type="submission" date="2019-03" db="EMBL/GenBank/DDBJ databases">
        <title>Genomic Encyclopedia of Type Strains, Phase IV (KMG-IV): sequencing the most valuable type-strain genomes for metagenomic binning, comparative biology and taxonomic classification.</title>
        <authorList>
            <person name="Goeker M."/>
        </authorList>
    </citation>
    <scope>NUCLEOTIDE SEQUENCE [LARGE SCALE GENOMIC DNA]</scope>
    <source>
        <strain evidence="7 8">DSM 20467</strain>
    </source>
</reference>
<evidence type="ECO:0000313" key="8">
    <source>
        <dbReference type="Proteomes" id="UP000295188"/>
    </source>
</evidence>
<evidence type="ECO:0000256" key="2">
    <source>
        <dbReference type="ARBA" id="ARBA00004777"/>
    </source>
</evidence>
<dbReference type="InterPro" id="IPR003171">
    <property type="entry name" value="Mehydrof_redctse-like"/>
</dbReference>
<evidence type="ECO:0000313" key="7">
    <source>
        <dbReference type="EMBL" id="TCS77248.1"/>
    </source>
</evidence>
<keyword evidence="5 6" id="KW-0560">Oxidoreductase</keyword>
<keyword evidence="4 6" id="KW-0274">FAD</keyword>
<organism evidence="7 8">
    <name type="scientific">Pectinatus cerevisiiphilus</name>
    <dbReference type="NCBI Taxonomy" id="86956"/>
    <lineage>
        <taxon>Bacteria</taxon>
        <taxon>Bacillati</taxon>
        <taxon>Bacillota</taxon>
        <taxon>Negativicutes</taxon>
        <taxon>Selenomonadales</taxon>
        <taxon>Selenomonadaceae</taxon>
        <taxon>Pectinatus</taxon>
    </lineage>
</organism>
<dbReference type="SUPFAM" id="SSF51730">
    <property type="entry name" value="FAD-linked oxidoreductase"/>
    <property type="match status" value="1"/>
</dbReference>
<comment type="caution">
    <text evidence="7">The sequence shown here is derived from an EMBL/GenBank/DDBJ whole genome shotgun (WGS) entry which is preliminary data.</text>
</comment>
<gene>
    <name evidence="7" type="ORF">EDC37_11720</name>
</gene>
<dbReference type="GO" id="GO:0035999">
    <property type="term" value="P:tetrahydrofolate interconversion"/>
    <property type="evidence" value="ECO:0007669"/>
    <property type="project" value="UniProtKB-UniPathway"/>
</dbReference>
<dbReference type="Proteomes" id="UP000295188">
    <property type="component" value="Unassembled WGS sequence"/>
</dbReference>
<evidence type="ECO:0000256" key="3">
    <source>
        <dbReference type="ARBA" id="ARBA00022630"/>
    </source>
</evidence>
<dbReference type="GO" id="GO:0004489">
    <property type="term" value="F:methylenetetrahydrofolate reductase [NAD(P)H] activity"/>
    <property type="evidence" value="ECO:0007669"/>
    <property type="project" value="InterPro"/>
</dbReference>
<dbReference type="EMBL" id="SMAA01000017">
    <property type="protein sequence ID" value="TCS77248.1"/>
    <property type="molecule type" value="Genomic_DNA"/>
</dbReference>
<dbReference type="RefSeq" id="WP_132551006.1">
    <property type="nucleotide sequence ID" value="NZ_SMAA01000017.1"/>
</dbReference>
<sequence length="249" mass="29055">MNISVELVPRTEKDLREELQLMKDKAFPIDLINVPELLRFAIHGWEGAAIAQEYGFETMPHIRALDIDLTRELPMKGYLQKRKIRKVLAITGDPPQSMATKVYPTISTDIIRKFQQEMPEVEVFAGIDQYRSSMRQEMYMVRRKLQAGAAGFFTQPFFDLRYMEMYAELLDGLDVYWGISPVLSENSVSYWKIKNNVIFPKDFEPTLEWNIDFACKVKEFVKKAGGNMYIMPIKTNLEKYMNSIFMCTK</sequence>
<comment type="cofactor">
    <cofactor evidence="1 6">
        <name>FAD</name>
        <dbReference type="ChEBI" id="CHEBI:57692"/>
    </cofactor>
</comment>
<proteinExistence type="inferred from homology"/>
<evidence type="ECO:0000256" key="6">
    <source>
        <dbReference type="RuleBase" id="RU003862"/>
    </source>
</evidence>
<evidence type="ECO:0000256" key="1">
    <source>
        <dbReference type="ARBA" id="ARBA00001974"/>
    </source>
</evidence>
<dbReference type="InterPro" id="IPR029041">
    <property type="entry name" value="FAD-linked_oxidoreductase-like"/>
</dbReference>
<evidence type="ECO:0000256" key="4">
    <source>
        <dbReference type="ARBA" id="ARBA00022827"/>
    </source>
</evidence>
<dbReference type="GO" id="GO:0006555">
    <property type="term" value="P:methionine metabolic process"/>
    <property type="evidence" value="ECO:0007669"/>
    <property type="project" value="InterPro"/>
</dbReference>
<comment type="pathway">
    <text evidence="2 6">One-carbon metabolism; tetrahydrofolate interconversion.</text>
</comment>
<dbReference type="AlphaFoldDB" id="A0A4R3K3G6"/>